<evidence type="ECO:0000256" key="3">
    <source>
        <dbReference type="ARBA" id="ARBA00022679"/>
    </source>
</evidence>
<dbReference type="SMART" id="SM00967">
    <property type="entry name" value="SpoU_sub_bind"/>
    <property type="match status" value="1"/>
</dbReference>
<dbReference type="GO" id="GO:0008173">
    <property type="term" value="F:RNA methyltransferase activity"/>
    <property type="evidence" value="ECO:0007669"/>
    <property type="project" value="InterPro"/>
</dbReference>
<dbReference type="GO" id="GO:0005737">
    <property type="term" value="C:cytoplasm"/>
    <property type="evidence" value="ECO:0007669"/>
    <property type="project" value="UniProtKB-ARBA"/>
</dbReference>
<dbReference type="RefSeq" id="WP_091484207.1">
    <property type="nucleotide sequence ID" value="NZ_FOTR01000007.1"/>
</dbReference>
<sequence>MLTSVKNEKIKNWRKLKKKKERDLQSQFMIEGFHLIEEAHKSNWAIIEIIYQTGIEVNADWLTYPSYEVSDNVMAALTDTKTPQGIMAVVRKNKCSERQSKRALLVDRIQDPGNLGTMIRTADAAGFDTVILGKGTVDLFNDKVIRSTQGSMFHLHVYEADLNDEIARLQQEGIEVWSTGLDNATYYHKLEVPEKLAIMVGNEGAGVDPEHMKKSTQNVKIPIYGQAESLNVSIAAAILMYEVAKK</sequence>
<dbReference type="InterPro" id="IPR013123">
    <property type="entry name" value="SpoU_subst-bd"/>
</dbReference>
<dbReference type="Pfam" id="PF22435">
    <property type="entry name" value="MRM3-like_sub_bind"/>
    <property type="match status" value="1"/>
</dbReference>
<dbReference type="Gene3D" id="3.40.1280.10">
    <property type="match status" value="1"/>
</dbReference>
<dbReference type="Gene3D" id="3.30.1330.30">
    <property type="match status" value="1"/>
</dbReference>
<reference evidence="6" key="1">
    <citation type="submission" date="2016-10" db="EMBL/GenBank/DDBJ databases">
        <authorList>
            <person name="Varghese N."/>
            <person name="Submissions S."/>
        </authorList>
    </citation>
    <scope>NUCLEOTIDE SEQUENCE [LARGE SCALE GENOMIC DNA]</scope>
    <source>
        <strain evidence="6">CGMCC 1.4250</strain>
    </source>
</reference>
<protein>
    <submittedName>
        <fullName evidence="5">RNA methyltransferase, TrmH family</fullName>
    </submittedName>
</protein>
<proteinExistence type="inferred from homology"/>
<dbReference type="GO" id="GO:0003723">
    <property type="term" value="F:RNA binding"/>
    <property type="evidence" value="ECO:0007669"/>
    <property type="project" value="InterPro"/>
</dbReference>
<dbReference type="Proteomes" id="UP000198565">
    <property type="component" value="Unassembled WGS sequence"/>
</dbReference>
<dbReference type="InterPro" id="IPR001537">
    <property type="entry name" value="SpoU_MeTrfase"/>
</dbReference>
<dbReference type="InterPro" id="IPR029026">
    <property type="entry name" value="tRNA_m1G_MTases_N"/>
</dbReference>
<dbReference type="InterPro" id="IPR029064">
    <property type="entry name" value="Ribosomal_eL30-like_sf"/>
</dbReference>
<accession>A0A1I4MWB5</accession>
<dbReference type="GO" id="GO:0032259">
    <property type="term" value="P:methylation"/>
    <property type="evidence" value="ECO:0007669"/>
    <property type="project" value="UniProtKB-KW"/>
</dbReference>
<evidence type="ECO:0000256" key="2">
    <source>
        <dbReference type="ARBA" id="ARBA00022603"/>
    </source>
</evidence>
<dbReference type="SUPFAM" id="SSF55315">
    <property type="entry name" value="L30e-like"/>
    <property type="match status" value="1"/>
</dbReference>
<keyword evidence="3 5" id="KW-0808">Transferase</keyword>
<dbReference type="InterPro" id="IPR029028">
    <property type="entry name" value="Alpha/beta_knot_MTases"/>
</dbReference>
<evidence type="ECO:0000259" key="4">
    <source>
        <dbReference type="SMART" id="SM00967"/>
    </source>
</evidence>
<dbReference type="OrthoDB" id="9794400at2"/>
<keyword evidence="2 5" id="KW-0489">Methyltransferase</keyword>
<evidence type="ECO:0000313" key="5">
    <source>
        <dbReference type="EMBL" id="SFM07376.1"/>
    </source>
</evidence>
<dbReference type="AlphaFoldDB" id="A0A1I4MWB5"/>
<dbReference type="STRING" id="334253.SAMN04487943_107131"/>
<dbReference type="CDD" id="cd18095">
    <property type="entry name" value="SpoU-like_rRNA-MTase"/>
    <property type="match status" value="1"/>
</dbReference>
<dbReference type="SUPFAM" id="SSF75217">
    <property type="entry name" value="alpha/beta knot"/>
    <property type="match status" value="1"/>
</dbReference>
<keyword evidence="6" id="KW-1185">Reference proteome</keyword>
<evidence type="ECO:0000256" key="1">
    <source>
        <dbReference type="ARBA" id="ARBA00007228"/>
    </source>
</evidence>
<dbReference type="EMBL" id="FOTR01000007">
    <property type="protein sequence ID" value="SFM07376.1"/>
    <property type="molecule type" value="Genomic_DNA"/>
</dbReference>
<dbReference type="PANTHER" id="PTHR43191">
    <property type="entry name" value="RRNA METHYLTRANSFERASE 3"/>
    <property type="match status" value="1"/>
</dbReference>
<dbReference type="InterPro" id="IPR053888">
    <property type="entry name" value="MRM3-like_sub_bind"/>
</dbReference>
<dbReference type="InterPro" id="IPR051259">
    <property type="entry name" value="rRNA_Methyltransferase"/>
</dbReference>
<feature type="domain" description="RNA 2-O ribose methyltransferase substrate binding" evidence="4">
    <location>
        <begin position="29"/>
        <end position="96"/>
    </location>
</feature>
<comment type="similarity">
    <text evidence="1">Belongs to the class IV-like SAM-binding methyltransferase superfamily. RNA methyltransferase TrmH family.</text>
</comment>
<gene>
    <name evidence="5" type="ORF">SAMN04487943_107131</name>
</gene>
<dbReference type="GO" id="GO:0006396">
    <property type="term" value="P:RNA processing"/>
    <property type="evidence" value="ECO:0007669"/>
    <property type="project" value="InterPro"/>
</dbReference>
<organism evidence="5 6">
    <name type="scientific">Gracilibacillus orientalis</name>
    <dbReference type="NCBI Taxonomy" id="334253"/>
    <lineage>
        <taxon>Bacteria</taxon>
        <taxon>Bacillati</taxon>
        <taxon>Bacillota</taxon>
        <taxon>Bacilli</taxon>
        <taxon>Bacillales</taxon>
        <taxon>Bacillaceae</taxon>
        <taxon>Gracilibacillus</taxon>
    </lineage>
</organism>
<dbReference type="PANTHER" id="PTHR43191:SF2">
    <property type="entry name" value="RRNA METHYLTRANSFERASE 3, MITOCHONDRIAL"/>
    <property type="match status" value="1"/>
</dbReference>
<name>A0A1I4MWB5_9BACI</name>
<evidence type="ECO:0000313" key="6">
    <source>
        <dbReference type="Proteomes" id="UP000198565"/>
    </source>
</evidence>
<dbReference type="Pfam" id="PF00588">
    <property type="entry name" value="SpoU_methylase"/>
    <property type="match status" value="1"/>
</dbReference>